<gene>
    <name evidence="7" type="ORF">HC031_28060</name>
</gene>
<feature type="compositionally biased region" description="Basic and acidic residues" evidence="5">
    <location>
        <begin position="108"/>
        <end position="119"/>
    </location>
</feature>
<evidence type="ECO:0000256" key="4">
    <source>
        <dbReference type="ARBA" id="ARBA00023002"/>
    </source>
</evidence>
<evidence type="ECO:0000256" key="3">
    <source>
        <dbReference type="ARBA" id="ARBA00022827"/>
    </source>
</evidence>
<dbReference type="Gene3D" id="3.30.410.40">
    <property type="match status" value="1"/>
</dbReference>
<dbReference type="InterPro" id="IPR007867">
    <property type="entry name" value="GMC_OxRtase_C"/>
</dbReference>
<name>A0ABX0Y5Z3_9ACTN</name>
<keyword evidence="4" id="KW-0560">Oxidoreductase</keyword>
<dbReference type="PANTHER" id="PTHR46056">
    <property type="entry name" value="LONG-CHAIN-ALCOHOL OXIDASE"/>
    <property type="match status" value="1"/>
</dbReference>
<feature type="compositionally biased region" description="Pro residues" evidence="5">
    <location>
        <begin position="120"/>
        <end position="130"/>
    </location>
</feature>
<dbReference type="Pfam" id="PF00732">
    <property type="entry name" value="GMC_oxred_N"/>
    <property type="match status" value="1"/>
</dbReference>
<dbReference type="PANTHER" id="PTHR46056:SF12">
    <property type="entry name" value="LONG-CHAIN-ALCOHOL OXIDASE"/>
    <property type="match status" value="1"/>
</dbReference>
<dbReference type="Pfam" id="PF05199">
    <property type="entry name" value="GMC_oxred_C"/>
    <property type="match status" value="1"/>
</dbReference>
<feature type="domain" description="Glucose-methanol-choline oxidoreductase N-terminal" evidence="6">
    <location>
        <begin position="374"/>
        <end position="388"/>
    </location>
</feature>
<comment type="caution">
    <text evidence="7">The sequence shown here is derived from an EMBL/GenBank/DDBJ whole genome shotgun (WGS) entry which is preliminary data.</text>
</comment>
<dbReference type="PROSITE" id="PS00624">
    <property type="entry name" value="GMC_OXRED_2"/>
    <property type="match status" value="1"/>
</dbReference>
<evidence type="ECO:0000256" key="5">
    <source>
        <dbReference type="SAM" id="MobiDB-lite"/>
    </source>
</evidence>
<evidence type="ECO:0000313" key="8">
    <source>
        <dbReference type="Proteomes" id="UP000722989"/>
    </source>
</evidence>
<organism evidence="7 8">
    <name type="scientific">Planosporangium thailandense</name>
    <dbReference type="NCBI Taxonomy" id="765197"/>
    <lineage>
        <taxon>Bacteria</taxon>
        <taxon>Bacillati</taxon>
        <taxon>Actinomycetota</taxon>
        <taxon>Actinomycetes</taxon>
        <taxon>Micromonosporales</taxon>
        <taxon>Micromonosporaceae</taxon>
        <taxon>Planosporangium</taxon>
    </lineage>
</organism>
<accession>A0ABX0Y5Z3</accession>
<feature type="region of interest" description="Disordered" evidence="5">
    <location>
        <begin position="108"/>
        <end position="130"/>
    </location>
</feature>
<dbReference type="InterPro" id="IPR036188">
    <property type="entry name" value="FAD/NAD-bd_sf"/>
</dbReference>
<dbReference type="EMBL" id="JAATVY010000032">
    <property type="protein sequence ID" value="NJC73552.1"/>
    <property type="molecule type" value="Genomic_DNA"/>
</dbReference>
<evidence type="ECO:0000259" key="6">
    <source>
        <dbReference type="PROSITE" id="PS00624"/>
    </source>
</evidence>
<dbReference type="InterPro" id="IPR003953">
    <property type="entry name" value="FAD-dep_OxRdtase_2_FAD-bd"/>
</dbReference>
<comment type="similarity">
    <text evidence="1">Belongs to the GMC oxidoreductase family.</text>
</comment>
<dbReference type="InterPro" id="IPR000172">
    <property type="entry name" value="GMC_OxRdtase_N"/>
</dbReference>
<evidence type="ECO:0000256" key="2">
    <source>
        <dbReference type="ARBA" id="ARBA00022630"/>
    </source>
</evidence>
<keyword evidence="8" id="KW-1185">Reference proteome</keyword>
<keyword evidence="3" id="KW-0274">FAD</keyword>
<reference evidence="7 8" key="1">
    <citation type="submission" date="2020-03" db="EMBL/GenBank/DDBJ databases">
        <title>WGS of the type strain of Planosporangium spp.</title>
        <authorList>
            <person name="Thawai C."/>
        </authorList>
    </citation>
    <scope>NUCLEOTIDE SEQUENCE [LARGE SCALE GENOMIC DNA]</scope>
    <source>
        <strain evidence="7 8">TBRC 5610</strain>
    </source>
</reference>
<dbReference type="Proteomes" id="UP000722989">
    <property type="component" value="Unassembled WGS sequence"/>
</dbReference>
<dbReference type="SUPFAM" id="SSF51905">
    <property type="entry name" value="FAD/NAD(P)-binding domain"/>
    <property type="match status" value="1"/>
</dbReference>
<evidence type="ECO:0000256" key="1">
    <source>
        <dbReference type="ARBA" id="ARBA00010790"/>
    </source>
</evidence>
<evidence type="ECO:0000313" key="7">
    <source>
        <dbReference type="EMBL" id="NJC73552.1"/>
    </source>
</evidence>
<sequence length="611" mass="62597">MRAVAAAVLGVDDARARVVAARAVRLAGAFPRPVAAGLRAAAVTVNAAAYARTGTGLAALTPDRREAVCAAVTALPGGAQLLDALKTVLLLAASDTAVAAMPRQARADRLPARPDRLPARPDPLPARPDPPLTCITAAEWPARTSADVVVVGSGAGGAVAAREFARAGARVVVVEEGRRFTVDEFRRLPPADRFVSLYRDGGATLALGRPPVLLPQGRGVGGTTLVNSGTCYRTPTRVLRRWRDAYGVPVADPAHFDRLLDEVEALLAVAPQPTDVLGRNGALALAGARRLGWRAAPLRRNAPGCAGSCQCAVGCPRNAKNGVHLNALPQACAAGAVIVTGARVRRLLVTGGRAAGVRFGEHEILAPLVVVAAGAVETPRLLRRSGLGGHPQLGRNLAVHPAVSVAGRFAEPVVSWSGVLQSVGIEELHDDGVLIEATAGPPGLVSFVPPGYGRTLRAQLDGADRLATLGAMVADVPGGRVGARTVRYRLAPTDADRLREAIVAMGRVLLAAGADEVLTGIEARPYARTADELAAAAASAAPADLHLAAFHPGGTARMGADPARAPVDPAGRLRGVHGVLVVDASALPTCPEVNPQLSIMALALAVSRAAA</sequence>
<protein>
    <submittedName>
        <fullName evidence="7">FAD-binding protein</fullName>
    </submittedName>
</protein>
<keyword evidence="2" id="KW-0285">Flavoprotein</keyword>
<proteinExistence type="inferred from homology"/>
<dbReference type="Pfam" id="PF00890">
    <property type="entry name" value="FAD_binding_2"/>
    <property type="match status" value="1"/>
</dbReference>
<dbReference type="PRINTS" id="PR00411">
    <property type="entry name" value="PNDRDTASEI"/>
</dbReference>
<dbReference type="Gene3D" id="3.50.50.60">
    <property type="entry name" value="FAD/NAD(P)-binding domain"/>
    <property type="match status" value="2"/>
</dbReference>